<name>A0A699KRN4_TANCI</name>
<feature type="region of interest" description="Disordered" evidence="1">
    <location>
        <begin position="1"/>
        <end position="74"/>
    </location>
</feature>
<dbReference type="EMBL" id="BKCJ010544259">
    <property type="protein sequence ID" value="GFB06383.1"/>
    <property type="molecule type" value="Genomic_DNA"/>
</dbReference>
<feature type="compositionally biased region" description="Basic residues" evidence="1">
    <location>
        <begin position="40"/>
        <end position="51"/>
    </location>
</feature>
<protein>
    <submittedName>
        <fullName evidence="2">Uncharacterized protein</fullName>
    </submittedName>
</protein>
<feature type="compositionally biased region" description="Acidic residues" evidence="1">
    <location>
        <begin position="8"/>
        <end position="19"/>
    </location>
</feature>
<evidence type="ECO:0000256" key="1">
    <source>
        <dbReference type="SAM" id="MobiDB-lite"/>
    </source>
</evidence>
<dbReference type="AlphaFoldDB" id="A0A699KRN4"/>
<sequence length="74" mass="8433">INKSSVEYTEDNSNDEDNEDSHSAEEEQNSEDSDSVKTPPVKKRGRPKKFIRANENKSSSVKRRGHPRKSNDES</sequence>
<reference evidence="2" key="1">
    <citation type="journal article" date="2019" name="Sci. Rep.">
        <title>Draft genome of Tanacetum cinerariifolium, the natural source of mosquito coil.</title>
        <authorList>
            <person name="Yamashiro T."/>
            <person name="Shiraishi A."/>
            <person name="Satake H."/>
            <person name="Nakayama K."/>
        </authorList>
    </citation>
    <scope>NUCLEOTIDE SEQUENCE</scope>
</reference>
<gene>
    <name evidence="2" type="ORF">Tci_678354</name>
</gene>
<comment type="caution">
    <text evidence="2">The sequence shown here is derived from an EMBL/GenBank/DDBJ whole genome shotgun (WGS) entry which is preliminary data.</text>
</comment>
<proteinExistence type="predicted"/>
<evidence type="ECO:0000313" key="2">
    <source>
        <dbReference type="EMBL" id="GFB06383.1"/>
    </source>
</evidence>
<organism evidence="2">
    <name type="scientific">Tanacetum cinerariifolium</name>
    <name type="common">Dalmatian daisy</name>
    <name type="synonym">Chrysanthemum cinerariifolium</name>
    <dbReference type="NCBI Taxonomy" id="118510"/>
    <lineage>
        <taxon>Eukaryota</taxon>
        <taxon>Viridiplantae</taxon>
        <taxon>Streptophyta</taxon>
        <taxon>Embryophyta</taxon>
        <taxon>Tracheophyta</taxon>
        <taxon>Spermatophyta</taxon>
        <taxon>Magnoliopsida</taxon>
        <taxon>eudicotyledons</taxon>
        <taxon>Gunneridae</taxon>
        <taxon>Pentapetalae</taxon>
        <taxon>asterids</taxon>
        <taxon>campanulids</taxon>
        <taxon>Asterales</taxon>
        <taxon>Asteraceae</taxon>
        <taxon>Asteroideae</taxon>
        <taxon>Anthemideae</taxon>
        <taxon>Anthemidinae</taxon>
        <taxon>Tanacetum</taxon>
    </lineage>
</organism>
<feature type="non-terminal residue" evidence="2">
    <location>
        <position position="1"/>
    </location>
</feature>
<accession>A0A699KRN4</accession>